<name>A0A9P6LZT9_MORAP</name>
<reference evidence="2" key="1">
    <citation type="journal article" date="2020" name="Fungal Divers.">
        <title>Resolving the Mortierellaceae phylogeny through synthesis of multi-gene phylogenetics and phylogenomics.</title>
        <authorList>
            <person name="Vandepol N."/>
            <person name="Liber J."/>
            <person name="Desiro A."/>
            <person name="Na H."/>
            <person name="Kennedy M."/>
            <person name="Barry K."/>
            <person name="Grigoriev I.V."/>
            <person name="Miller A.N."/>
            <person name="O'Donnell K."/>
            <person name="Stajich J.E."/>
            <person name="Bonito G."/>
        </authorList>
    </citation>
    <scope>NUCLEOTIDE SEQUENCE</scope>
    <source>
        <strain evidence="2">CK1249</strain>
    </source>
</reference>
<feature type="transmembrane region" description="Helical" evidence="1">
    <location>
        <begin position="90"/>
        <end position="112"/>
    </location>
</feature>
<accession>A0A9P6LZT9</accession>
<feature type="transmembrane region" description="Helical" evidence="1">
    <location>
        <begin position="118"/>
        <end position="136"/>
    </location>
</feature>
<evidence type="ECO:0000256" key="1">
    <source>
        <dbReference type="SAM" id="Phobius"/>
    </source>
</evidence>
<comment type="caution">
    <text evidence="2">The sequence shown here is derived from an EMBL/GenBank/DDBJ whole genome shotgun (WGS) entry which is preliminary data.</text>
</comment>
<keyword evidence="3" id="KW-1185">Reference proteome</keyword>
<proteinExistence type="predicted"/>
<sequence>MDQPILQGALPLLSNFIGGDAAAGIVAALSMTISTITKAAAALEQSTLHFGKGQGAQYQSAVMSTLATVARNINAAFASLTASETPLTTYLLLAFLTYVAFRIVYGIISWIVRSVLNLIKLSVIVAVVTVVLWFIINVTSEGMDNGSYSSGGQQQHSRHRDPISQGFNNMQTKFKAEYYRQQQHLRNQPA</sequence>
<keyword evidence="1" id="KW-0472">Membrane</keyword>
<keyword evidence="1" id="KW-1133">Transmembrane helix</keyword>
<protein>
    <submittedName>
        <fullName evidence="2">Uncharacterized protein</fullName>
    </submittedName>
</protein>
<gene>
    <name evidence="2" type="ORF">BGZ70_009936</name>
</gene>
<evidence type="ECO:0000313" key="3">
    <source>
        <dbReference type="Proteomes" id="UP000738359"/>
    </source>
</evidence>
<dbReference type="EMBL" id="JAAAHY010000848">
    <property type="protein sequence ID" value="KAF9956340.1"/>
    <property type="molecule type" value="Genomic_DNA"/>
</dbReference>
<organism evidence="2 3">
    <name type="scientific">Mortierella alpina</name>
    <name type="common">Oleaginous fungus</name>
    <name type="synonym">Mortierella renispora</name>
    <dbReference type="NCBI Taxonomy" id="64518"/>
    <lineage>
        <taxon>Eukaryota</taxon>
        <taxon>Fungi</taxon>
        <taxon>Fungi incertae sedis</taxon>
        <taxon>Mucoromycota</taxon>
        <taxon>Mortierellomycotina</taxon>
        <taxon>Mortierellomycetes</taxon>
        <taxon>Mortierellales</taxon>
        <taxon>Mortierellaceae</taxon>
        <taxon>Mortierella</taxon>
    </lineage>
</organism>
<dbReference type="Proteomes" id="UP000738359">
    <property type="component" value="Unassembled WGS sequence"/>
</dbReference>
<keyword evidence="1" id="KW-0812">Transmembrane</keyword>
<dbReference type="OrthoDB" id="2438508at2759"/>
<evidence type="ECO:0000313" key="2">
    <source>
        <dbReference type="EMBL" id="KAF9956340.1"/>
    </source>
</evidence>
<dbReference type="AlphaFoldDB" id="A0A9P6LZT9"/>